<comment type="caution">
    <text evidence="4">The sequence shown here is derived from an EMBL/GenBank/DDBJ whole genome shotgun (WGS) entry which is preliminary data.</text>
</comment>
<feature type="region of interest" description="Disordered" evidence="2">
    <location>
        <begin position="351"/>
        <end position="389"/>
    </location>
</feature>
<evidence type="ECO:0000256" key="3">
    <source>
        <dbReference type="SAM" id="Phobius"/>
    </source>
</evidence>
<feature type="transmembrane region" description="Helical" evidence="3">
    <location>
        <begin position="402"/>
        <end position="421"/>
    </location>
</feature>
<dbReference type="OrthoDB" id="859044at2"/>
<keyword evidence="1" id="KW-0175">Coiled coil</keyword>
<dbReference type="RefSeq" id="WP_111476846.1">
    <property type="nucleotide sequence ID" value="NZ_QHKM01000001.1"/>
</dbReference>
<feature type="region of interest" description="Disordered" evidence="2">
    <location>
        <begin position="429"/>
        <end position="505"/>
    </location>
</feature>
<keyword evidence="5" id="KW-1185">Reference proteome</keyword>
<evidence type="ECO:0000313" key="4">
    <source>
        <dbReference type="EMBL" id="RAK70112.1"/>
    </source>
</evidence>
<sequence length="505" mass="53542">MLHSFLFAPFADAAAEAQFDALHAALQPPAAGDELLLLGNLPLEDAGTLDAVLVRPAGIVLLQFIGRGGALHIPALNQGAWQLAGQPLTGQAGSANPYAQFQRQRRALAAWLTAQPALGPIRTEAIAGLALFAQPVTFGSEVEPRLNAQSGTDNFQLLSSLPHLPRRLQRLHLPGAALPAPALHQWLQHLQAESGGPDAAADASAEDQPAEFWTQKARQLWRWLGAEDIPPDTGYAGYSPDPAAVSAAEKQRLEQLRQQVRTELDQHTQALTAREVEREATIRQLQQQLSQAAAAAPSAAELQARLAAETRDKEAMHEALQLARAESVARNRELDARIAQLGVLIQQLQTRPAAPTVSAPAPARPAPSPVPVPAPAAPSAATTAARPVARPRRYSTWQLQPWRAVAVLVVVLGLLGAGWGLRQLYRAQTKPAAPRREAQRPGPAPTADEPAADAEPTDTAPSPLEERLNNPVIDSSGAQPGPAATDSVLAPSPGYLDADSLENGE</sequence>
<feature type="coiled-coil region" evidence="1">
    <location>
        <begin position="299"/>
        <end position="351"/>
    </location>
</feature>
<feature type="compositionally biased region" description="Pro residues" evidence="2">
    <location>
        <begin position="362"/>
        <end position="376"/>
    </location>
</feature>
<feature type="compositionally biased region" description="Low complexity" evidence="2">
    <location>
        <begin position="377"/>
        <end position="388"/>
    </location>
</feature>
<feature type="compositionally biased region" description="Low complexity" evidence="2">
    <location>
        <begin position="351"/>
        <end position="361"/>
    </location>
</feature>
<proteinExistence type="predicted"/>
<reference evidence="5" key="1">
    <citation type="submission" date="2018-05" db="EMBL/GenBank/DDBJ databases">
        <authorList>
            <person name="Nie L."/>
        </authorList>
    </citation>
    <scope>NUCLEOTIDE SEQUENCE [LARGE SCALE GENOMIC DNA]</scope>
    <source>
        <strain evidence="5">NL</strain>
    </source>
</reference>
<evidence type="ECO:0000256" key="1">
    <source>
        <dbReference type="SAM" id="Coils"/>
    </source>
</evidence>
<dbReference type="Proteomes" id="UP000248553">
    <property type="component" value="Unassembled WGS sequence"/>
</dbReference>
<keyword evidence="3" id="KW-0472">Membrane</keyword>
<organism evidence="4 5">
    <name type="scientific">Hymenobacter edaphi</name>
    <dbReference type="NCBI Taxonomy" id="2211146"/>
    <lineage>
        <taxon>Bacteria</taxon>
        <taxon>Pseudomonadati</taxon>
        <taxon>Bacteroidota</taxon>
        <taxon>Cytophagia</taxon>
        <taxon>Cytophagales</taxon>
        <taxon>Hymenobacteraceae</taxon>
        <taxon>Hymenobacter</taxon>
    </lineage>
</organism>
<dbReference type="EMBL" id="QHKM01000001">
    <property type="protein sequence ID" value="RAK70112.1"/>
    <property type="molecule type" value="Genomic_DNA"/>
</dbReference>
<evidence type="ECO:0000256" key="2">
    <source>
        <dbReference type="SAM" id="MobiDB-lite"/>
    </source>
</evidence>
<name>A0A328BS63_9BACT</name>
<keyword evidence="3" id="KW-1133">Transmembrane helix</keyword>
<gene>
    <name evidence="4" type="ORF">DLM85_04470</name>
</gene>
<evidence type="ECO:0008006" key="6">
    <source>
        <dbReference type="Google" id="ProtNLM"/>
    </source>
</evidence>
<dbReference type="AlphaFoldDB" id="A0A328BS63"/>
<keyword evidence="3" id="KW-0812">Transmembrane</keyword>
<evidence type="ECO:0000313" key="5">
    <source>
        <dbReference type="Proteomes" id="UP000248553"/>
    </source>
</evidence>
<accession>A0A328BS63</accession>
<protein>
    <recommendedName>
        <fullName evidence="6">NERD domain-containing protein</fullName>
    </recommendedName>
</protein>